<comment type="caution">
    <text evidence="1">The sequence shown here is derived from an EMBL/GenBank/DDBJ whole genome shotgun (WGS) entry which is preliminary data.</text>
</comment>
<proteinExistence type="predicted"/>
<dbReference type="AlphaFoldDB" id="H0EDQ4"/>
<sequence>MSNRDPTLEPTWDSLTRIEEFISTPVQFGCILTVLTWKYIRLELMKVVAEDLRIFTVPWSHVNAHRNNQFLRNLSFWNNTDRKKLVKIVRNSRNRSPCTFNWRCTKDGAIVHLVTEYVVTPGLPVRTGLSRHRTGAFHLGSQIVEVPTM</sequence>
<name>H0EDQ4_GLAL7</name>
<reference evidence="1 2" key="1">
    <citation type="journal article" date="2012" name="Eukaryot. Cell">
        <title>Genome sequence of the fungus Glarea lozoyensis: the first genome sequence of a species from the Helotiaceae family.</title>
        <authorList>
            <person name="Youssar L."/>
            <person name="Gruening B.A."/>
            <person name="Erxleben A."/>
            <person name="Guenther S."/>
            <person name="Huettel W."/>
        </authorList>
    </citation>
    <scope>NUCLEOTIDE SEQUENCE [LARGE SCALE GENOMIC DNA]</scope>
    <source>
        <strain evidence="2">ATCC 74030 / MF5533</strain>
    </source>
</reference>
<evidence type="ECO:0000313" key="1">
    <source>
        <dbReference type="EMBL" id="EHL03294.1"/>
    </source>
</evidence>
<dbReference type="InParanoid" id="H0EDQ4"/>
<keyword evidence="2" id="KW-1185">Reference proteome</keyword>
<organism evidence="1 2">
    <name type="scientific">Glarea lozoyensis (strain ATCC 74030 / MF5533)</name>
    <dbReference type="NCBI Taxonomy" id="1104152"/>
    <lineage>
        <taxon>Eukaryota</taxon>
        <taxon>Fungi</taxon>
        <taxon>Dikarya</taxon>
        <taxon>Ascomycota</taxon>
        <taxon>Pezizomycotina</taxon>
        <taxon>Leotiomycetes</taxon>
        <taxon>Helotiales</taxon>
        <taxon>Helotiaceae</taxon>
        <taxon>Glarea</taxon>
    </lineage>
</organism>
<gene>
    <name evidence="1" type="ORF">M7I_0509</name>
</gene>
<protein>
    <submittedName>
        <fullName evidence="1">Uncharacterized protein</fullName>
    </submittedName>
</protein>
<dbReference type="HOGENOM" id="CLU_1749844_0_0_1"/>
<accession>H0EDQ4</accession>
<evidence type="ECO:0000313" key="2">
    <source>
        <dbReference type="Proteomes" id="UP000005446"/>
    </source>
</evidence>
<dbReference type="Proteomes" id="UP000005446">
    <property type="component" value="Unassembled WGS sequence"/>
</dbReference>
<dbReference type="EMBL" id="AGUE01000010">
    <property type="protein sequence ID" value="EHL03294.1"/>
    <property type="molecule type" value="Genomic_DNA"/>
</dbReference>